<dbReference type="InterPro" id="IPR021091">
    <property type="entry name" value="Mercury_ion_transport_MerF"/>
</dbReference>
<accession>A0ABR6HJP0</accession>
<comment type="caution">
    <text evidence="2">The sequence shown here is derived from an EMBL/GenBank/DDBJ whole genome shotgun (WGS) entry which is preliminary data.</text>
</comment>
<proteinExistence type="predicted"/>
<feature type="transmembrane region" description="Helical" evidence="1">
    <location>
        <begin position="20"/>
        <end position="46"/>
    </location>
</feature>
<gene>
    <name evidence="2" type="ORF">FHS00_000316</name>
</gene>
<dbReference type="EMBL" id="JACIBX010000001">
    <property type="protein sequence ID" value="MBB3710763.1"/>
    <property type="molecule type" value="Genomic_DNA"/>
</dbReference>
<evidence type="ECO:0000313" key="2">
    <source>
        <dbReference type="EMBL" id="MBB3710763.1"/>
    </source>
</evidence>
<dbReference type="Pfam" id="PF11431">
    <property type="entry name" value="Transport_MerF"/>
    <property type="match status" value="1"/>
</dbReference>
<evidence type="ECO:0000256" key="1">
    <source>
        <dbReference type="SAM" id="Phobius"/>
    </source>
</evidence>
<feature type="transmembrane region" description="Helical" evidence="1">
    <location>
        <begin position="52"/>
        <end position="73"/>
    </location>
</feature>
<dbReference type="Proteomes" id="UP000576152">
    <property type="component" value="Unassembled WGS sequence"/>
</dbReference>
<keyword evidence="1" id="KW-0472">Membrane</keyword>
<dbReference type="Gene3D" id="1.10.287.910">
    <property type="entry name" value="bacterial mercury transporter, merf"/>
    <property type="match status" value="1"/>
</dbReference>
<organism evidence="2 3">
    <name type="scientific">Limimaricola variabilis</name>
    <dbReference type="NCBI Taxonomy" id="1492771"/>
    <lineage>
        <taxon>Bacteria</taxon>
        <taxon>Pseudomonadati</taxon>
        <taxon>Pseudomonadota</taxon>
        <taxon>Alphaproteobacteria</taxon>
        <taxon>Rhodobacterales</taxon>
        <taxon>Paracoccaceae</taxon>
        <taxon>Limimaricola</taxon>
    </lineage>
</organism>
<dbReference type="NCBIfam" id="NF033565">
    <property type="entry name" value="trans_MerF"/>
    <property type="match status" value="1"/>
</dbReference>
<keyword evidence="1" id="KW-0812">Transmembrane</keyword>
<name>A0ABR6HJP0_9RHOB</name>
<keyword evidence="1" id="KW-1133">Transmembrane helix</keyword>
<protein>
    <submittedName>
        <fullName evidence="2">Mercuric ion transport protein</fullName>
    </submittedName>
</protein>
<sequence>MSGPHEPPETQPDRSGLLKFGLIGTVILALCCFTPLLVVLFGVVGLSAVLGWLDYVLLPALAVFIGITLYALWRRGRS</sequence>
<reference evidence="2 3" key="1">
    <citation type="submission" date="2020-08" db="EMBL/GenBank/DDBJ databases">
        <title>Genomic Encyclopedia of Type Strains, Phase III (KMG-III): the genomes of soil and plant-associated and newly described type strains.</title>
        <authorList>
            <person name="Whitman W."/>
        </authorList>
    </citation>
    <scope>NUCLEOTIDE SEQUENCE [LARGE SCALE GENOMIC DNA]</scope>
    <source>
        <strain evidence="2 3">CECT 8572</strain>
    </source>
</reference>
<evidence type="ECO:0000313" key="3">
    <source>
        <dbReference type="Proteomes" id="UP000576152"/>
    </source>
</evidence>
<dbReference type="RefSeq" id="WP_183469220.1">
    <property type="nucleotide sequence ID" value="NZ_JACIBX010000001.1"/>
</dbReference>
<keyword evidence="3" id="KW-1185">Reference proteome</keyword>